<keyword evidence="2" id="KW-1185">Reference proteome</keyword>
<evidence type="ECO:0000313" key="2">
    <source>
        <dbReference type="Proteomes" id="UP001651158"/>
    </source>
</evidence>
<name>A0ABR4QG95_9CEST</name>
<gene>
    <name evidence="1" type="ORF">TcWFU_003979</name>
</gene>
<accession>A0ABR4QG95</accession>
<reference evidence="1 2" key="1">
    <citation type="journal article" date="2022" name="Front. Cell. Infect. Microbiol.">
        <title>The Genomes of Two Strains of Taenia crassiceps the Animal Model for the Study of Human Cysticercosis.</title>
        <authorList>
            <person name="Bobes R.J."/>
            <person name="Estrada K."/>
            <person name="Rios-Valencia D.G."/>
            <person name="Calderon-Gallegos A."/>
            <person name="de la Torre P."/>
            <person name="Carrero J.C."/>
            <person name="Sanchez-Flores A."/>
            <person name="Laclette J.P."/>
        </authorList>
    </citation>
    <scope>NUCLEOTIDE SEQUENCE [LARGE SCALE GENOMIC DNA]</scope>
    <source>
        <strain evidence="1">WFUcys</strain>
    </source>
</reference>
<dbReference type="Proteomes" id="UP001651158">
    <property type="component" value="Unassembled WGS sequence"/>
</dbReference>
<sequence>MNLRSADTEKQLLGLEDRSQFAVSRSTNLSFKLIANDEPTTRTKLTRRRLTSPQDVCTIEPRQMRFFATLKHRLQAKAGNLNKQVKKDEEKTFAKFSILYAAVG</sequence>
<organism evidence="1 2">
    <name type="scientific">Taenia crassiceps</name>
    <dbReference type="NCBI Taxonomy" id="6207"/>
    <lineage>
        <taxon>Eukaryota</taxon>
        <taxon>Metazoa</taxon>
        <taxon>Spiralia</taxon>
        <taxon>Lophotrochozoa</taxon>
        <taxon>Platyhelminthes</taxon>
        <taxon>Cestoda</taxon>
        <taxon>Eucestoda</taxon>
        <taxon>Cyclophyllidea</taxon>
        <taxon>Taeniidae</taxon>
        <taxon>Taenia</taxon>
    </lineage>
</organism>
<protein>
    <submittedName>
        <fullName evidence="1">Uncharacterized protein</fullName>
    </submittedName>
</protein>
<comment type="caution">
    <text evidence="1">The sequence shown here is derived from an EMBL/GenBank/DDBJ whole genome shotgun (WGS) entry which is preliminary data.</text>
</comment>
<dbReference type="EMBL" id="JAKROA010000003">
    <property type="protein sequence ID" value="KAL5108798.1"/>
    <property type="molecule type" value="Genomic_DNA"/>
</dbReference>
<evidence type="ECO:0000313" key="1">
    <source>
        <dbReference type="EMBL" id="KAL5108798.1"/>
    </source>
</evidence>
<proteinExistence type="predicted"/>